<dbReference type="STRING" id="573321.SAMN04488505_10659"/>
<evidence type="ECO:0000256" key="2">
    <source>
        <dbReference type="ARBA" id="ARBA00023015"/>
    </source>
</evidence>
<dbReference type="RefSeq" id="WP_162277639.1">
    <property type="nucleotide sequence ID" value="NZ_FOBB01000006.1"/>
</dbReference>
<keyword evidence="4" id="KW-0804">Transcription</keyword>
<evidence type="ECO:0000313" key="7">
    <source>
        <dbReference type="EMBL" id="SEM75595.1"/>
    </source>
</evidence>
<evidence type="ECO:0000256" key="4">
    <source>
        <dbReference type="ARBA" id="ARBA00023163"/>
    </source>
</evidence>
<feature type="domain" description="RNA polymerase sigma-70 region 2" evidence="5">
    <location>
        <begin position="25"/>
        <end position="89"/>
    </location>
</feature>
<dbReference type="NCBIfam" id="TIGR02937">
    <property type="entry name" value="sigma70-ECF"/>
    <property type="match status" value="1"/>
</dbReference>
<dbReference type="OrthoDB" id="665981at2"/>
<keyword evidence="2" id="KW-0805">Transcription regulation</keyword>
<gene>
    <name evidence="7" type="ORF">SAMN04488505_10659</name>
</gene>
<dbReference type="InterPro" id="IPR036388">
    <property type="entry name" value="WH-like_DNA-bd_sf"/>
</dbReference>
<dbReference type="PANTHER" id="PTHR43133">
    <property type="entry name" value="RNA POLYMERASE ECF-TYPE SIGMA FACTO"/>
    <property type="match status" value="1"/>
</dbReference>
<dbReference type="AlphaFoldDB" id="A0A1H8AY07"/>
<dbReference type="SUPFAM" id="SSF88659">
    <property type="entry name" value="Sigma3 and sigma4 domains of RNA polymerase sigma factors"/>
    <property type="match status" value="1"/>
</dbReference>
<dbReference type="Gene3D" id="1.10.10.10">
    <property type="entry name" value="Winged helix-like DNA-binding domain superfamily/Winged helix DNA-binding domain"/>
    <property type="match status" value="1"/>
</dbReference>
<name>A0A1H8AY07_9BACT</name>
<dbReference type="GO" id="GO:0006352">
    <property type="term" value="P:DNA-templated transcription initiation"/>
    <property type="evidence" value="ECO:0007669"/>
    <property type="project" value="InterPro"/>
</dbReference>
<dbReference type="InterPro" id="IPR014327">
    <property type="entry name" value="RNA_pol_sigma70_bacteroid"/>
</dbReference>
<dbReference type="PANTHER" id="PTHR43133:SF46">
    <property type="entry name" value="RNA POLYMERASE SIGMA-70 FACTOR ECF SUBFAMILY"/>
    <property type="match status" value="1"/>
</dbReference>
<organism evidence="7 8">
    <name type="scientific">Chitinophaga rupis</name>
    <dbReference type="NCBI Taxonomy" id="573321"/>
    <lineage>
        <taxon>Bacteria</taxon>
        <taxon>Pseudomonadati</taxon>
        <taxon>Bacteroidota</taxon>
        <taxon>Chitinophagia</taxon>
        <taxon>Chitinophagales</taxon>
        <taxon>Chitinophagaceae</taxon>
        <taxon>Chitinophaga</taxon>
    </lineage>
</organism>
<comment type="similarity">
    <text evidence="1">Belongs to the sigma-70 factor family. ECF subfamily.</text>
</comment>
<dbReference type="InterPro" id="IPR007627">
    <property type="entry name" value="RNA_pol_sigma70_r2"/>
</dbReference>
<keyword evidence="8" id="KW-1185">Reference proteome</keyword>
<evidence type="ECO:0000259" key="6">
    <source>
        <dbReference type="Pfam" id="PF08281"/>
    </source>
</evidence>
<sequence length="191" mass="22684">MYNHLEDHEWLAQVKKGQTAALACIYRKYWQRLYVSAHAVLRDEQTCEDIIQEIFLKLWQNRERIEIKATLVSYLYSSVRYEVYRHIKTGKVREDIFDHIFERMQAGPDYPHLEYKELYTQIHTIVESLPERCKAVYKLSREEHLSHKQIAAQLNISTKTVENQLTKALSLLRLSLGQVLTLELLAWLLHS</sequence>
<dbReference type="Pfam" id="PF08281">
    <property type="entry name" value="Sigma70_r4_2"/>
    <property type="match status" value="1"/>
</dbReference>
<dbReference type="NCBIfam" id="TIGR02985">
    <property type="entry name" value="Sig70_bacteroi1"/>
    <property type="match status" value="1"/>
</dbReference>
<evidence type="ECO:0000256" key="1">
    <source>
        <dbReference type="ARBA" id="ARBA00010641"/>
    </source>
</evidence>
<accession>A0A1H8AY07</accession>
<feature type="domain" description="RNA polymerase sigma factor 70 region 4 type 2" evidence="6">
    <location>
        <begin position="121"/>
        <end position="170"/>
    </location>
</feature>
<dbReference type="Proteomes" id="UP000198984">
    <property type="component" value="Unassembled WGS sequence"/>
</dbReference>
<dbReference type="EMBL" id="FOBB01000006">
    <property type="protein sequence ID" value="SEM75595.1"/>
    <property type="molecule type" value="Genomic_DNA"/>
</dbReference>
<evidence type="ECO:0000256" key="3">
    <source>
        <dbReference type="ARBA" id="ARBA00023082"/>
    </source>
</evidence>
<reference evidence="7 8" key="1">
    <citation type="submission" date="2016-10" db="EMBL/GenBank/DDBJ databases">
        <authorList>
            <person name="de Groot N.N."/>
        </authorList>
    </citation>
    <scope>NUCLEOTIDE SEQUENCE [LARGE SCALE GENOMIC DNA]</scope>
    <source>
        <strain evidence="7 8">DSM 21039</strain>
    </source>
</reference>
<dbReference type="InterPro" id="IPR013325">
    <property type="entry name" value="RNA_pol_sigma_r2"/>
</dbReference>
<dbReference type="InterPro" id="IPR013324">
    <property type="entry name" value="RNA_pol_sigma_r3/r4-like"/>
</dbReference>
<evidence type="ECO:0000259" key="5">
    <source>
        <dbReference type="Pfam" id="PF04542"/>
    </source>
</evidence>
<protein>
    <submittedName>
        <fullName evidence="7">RNA polymerase sigma-70 factor, ECF subfamily</fullName>
    </submittedName>
</protein>
<keyword evidence="3" id="KW-0731">Sigma factor</keyword>
<proteinExistence type="inferred from homology"/>
<dbReference type="SUPFAM" id="SSF88946">
    <property type="entry name" value="Sigma2 domain of RNA polymerase sigma factors"/>
    <property type="match status" value="1"/>
</dbReference>
<dbReference type="InterPro" id="IPR014284">
    <property type="entry name" value="RNA_pol_sigma-70_dom"/>
</dbReference>
<dbReference type="GO" id="GO:0003677">
    <property type="term" value="F:DNA binding"/>
    <property type="evidence" value="ECO:0007669"/>
    <property type="project" value="InterPro"/>
</dbReference>
<dbReference type="Gene3D" id="1.10.1740.10">
    <property type="match status" value="1"/>
</dbReference>
<dbReference type="GO" id="GO:0016987">
    <property type="term" value="F:sigma factor activity"/>
    <property type="evidence" value="ECO:0007669"/>
    <property type="project" value="UniProtKB-KW"/>
</dbReference>
<dbReference type="Pfam" id="PF04542">
    <property type="entry name" value="Sigma70_r2"/>
    <property type="match status" value="1"/>
</dbReference>
<dbReference type="InterPro" id="IPR039425">
    <property type="entry name" value="RNA_pol_sigma-70-like"/>
</dbReference>
<evidence type="ECO:0000313" key="8">
    <source>
        <dbReference type="Proteomes" id="UP000198984"/>
    </source>
</evidence>
<dbReference type="InterPro" id="IPR013249">
    <property type="entry name" value="RNA_pol_sigma70_r4_t2"/>
</dbReference>